<name>A0ABY5LCV1_9SPHN</name>
<dbReference type="InterPro" id="IPR036061">
    <property type="entry name" value="CheW-like_dom_sf"/>
</dbReference>
<dbReference type="InterPro" id="IPR002545">
    <property type="entry name" value="CheW-lke_dom"/>
</dbReference>
<dbReference type="PROSITE" id="PS50851">
    <property type="entry name" value="CHEW"/>
    <property type="match status" value="1"/>
</dbReference>
<dbReference type="SUPFAM" id="SSF50341">
    <property type="entry name" value="CheW-like"/>
    <property type="match status" value="1"/>
</dbReference>
<gene>
    <name evidence="2" type="ORF">NMP03_05425</name>
</gene>
<evidence type="ECO:0000313" key="2">
    <source>
        <dbReference type="EMBL" id="UUL83655.1"/>
    </source>
</evidence>
<feature type="domain" description="CheW-like" evidence="1">
    <location>
        <begin position="2"/>
        <end position="140"/>
    </location>
</feature>
<protein>
    <submittedName>
        <fullName evidence="2">Chemotaxis protein CheW</fullName>
    </submittedName>
</protein>
<dbReference type="Gene3D" id="2.40.50.180">
    <property type="entry name" value="CheA-289, Domain 4"/>
    <property type="match status" value="1"/>
</dbReference>
<dbReference type="RefSeq" id="WP_256507492.1">
    <property type="nucleotide sequence ID" value="NZ_CP101740.1"/>
</dbReference>
<dbReference type="SMART" id="SM00260">
    <property type="entry name" value="CheW"/>
    <property type="match status" value="1"/>
</dbReference>
<evidence type="ECO:0000313" key="3">
    <source>
        <dbReference type="Proteomes" id="UP001058533"/>
    </source>
</evidence>
<accession>A0ABY5LCV1</accession>
<dbReference type="EMBL" id="CP101740">
    <property type="protein sequence ID" value="UUL83655.1"/>
    <property type="molecule type" value="Genomic_DNA"/>
</dbReference>
<organism evidence="2 3">
    <name type="scientific">Sphingomonas qomolangmaensis</name>
    <dbReference type="NCBI Taxonomy" id="2918765"/>
    <lineage>
        <taxon>Bacteria</taxon>
        <taxon>Pseudomonadati</taxon>
        <taxon>Pseudomonadota</taxon>
        <taxon>Alphaproteobacteria</taxon>
        <taxon>Sphingomonadales</taxon>
        <taxon>Sphingomonadaceae</taxon>
        <taxon>Sphingomonas</taxon>
    </lineage>
</organism>
<dbReference type="PANTHER" id="PTHR22617">
    <property type="entry name" value="CHEMOTAXIS SENSOR HISTIDINE KINASE-RELATED"/>
    <property type="match status" value="1"/>
</dbReference>
<dbReference type="InterPro" id="IPR039315">
    <property type="entry name" value="CheW"/>
</dbReference>
<keyword evidence="3" id="KW-1185">Reference proteome</keyword>
<dbReference type="Gene3D" id="2.30.30.40">
    <property type="entry name" value="SH3 Domains"/>
    <property type="match status" value="1"/>
</dbReference>
<dbReference type="Proteomes" id="UP001058533">
    <property type="component" value="Chromosome"/>
</dbReference>
<proteinExistence type="predicted"/>
<dbReference type="PANTHER" id="PTHR22617:SF23">
    <property type="entry name" value="CHEMOTAXIS PROTEIN CHEW"/>
    <property type="match status" value="1"/>
</dbReference>
<dbReference type="Pfam" id="PF01584">
    <property type="entry name" value="CheW"/>
    <property type="match status" value="1"/>
</dbReference>
<sequence>MNDLYLIAHVAGRTVAIESASVESVVDIGPVTPVPRAADTVRGLATLRSRVVTVIDTQAALGIEPDGDMARRAIVTQVEGHHYAFLVDTLDDVAPFAVQPLAGAVVLEGAWARAGRGLIERDGEPVLVIDLACLLPVAAE</sequence>
<reference evidence="2" key="1">
    <citation type="submission" date="2022-07" db="EMBL/GenBank/DDBJ databases">
        <title>Sphingomonas sp. nov., a novel bacterium isolated from the north slope of the Mount Everest.</title>
        <authorList>
            <person name="Cui X."/>
            <person name="Liu Y."/>
        </authorList>
    </citation>
    <scope>NUCLEOTIDE SEQUENCE</scope>
    <source>
        <strain evidence="2">S5-59</strain>
    </source>
</reference>
<evidence type="ECO:0000259" key="1">
    <source>
        <dbReference type="PROSITE" id="PS50851"/>
    </source>
</evidence>